<reference evidence="3" key="2">
    <citation type="journal article" date="2014" name="BMC Genomics">
        <title>A genomic perspective to assessing quality of mass-reared SIT flies used in Mediterranean fruit fly (Ceratitis capitata) eradication in California.</title>
        <authorList>
            <person name="Calla B."/>
            <person name="Hall B."/>
            <person name="Hou S."/>
            <person name="Geib S.M."/>
        </authorList>
    </citation>
    <scope>NUCLEOTIDE SEQUENCE</scope>
</reference>
<dbReference type="EMBL" id="GAMC01001288">
    <property type="protein sequence ID" value="JAC05268.1"/>
    <property type="molecule type" value="mRNA"/>
</dbReference>
<evidence type="ECO:0000259" key="2">
    <source>
        <dbReference type="Pfam" id="PF05267"/>
    </source>
</evidence>
<dbReference type="Pfam" id="PF05267">
    <property type="entry name" value="DUF725"/>
    <property type="match status" value="1"/>
</dbReference>
<keyword evidence="1" id="KW-0472">Membrane</keyword>
<organism evidence="3">
    <name type="scientific">Ceratitis capitata</name>
    <name type="common">Mediterranean fruit fly</name>
    <name type="synonym">Tephritis capitata</name>
    <dbReference type="NCBI Taxonomy" id="7213"/>
    <lineage>
        <taxon>Eukaryota</taxon>
        <taxon>Metazoa</taxon>
        <taxon>Ecdysozoa</taxon>
        <taxon>Arthropoda</taxon>
        <taxon>Hexapoda</taxon>
        <taxon>Insecta</taxon>
        <taxon>Pterygota</taxon>
        <taxon>Neoptera</taxon>
        <taxon>Endopterygota</taxon>
        <taxon>Diptera</taxon>
        <taxon>Brachycera</taxon>
        <taxon>Muscomorpha</taxon>
        <taxon>Tephritoidea</taxon>
        <taxon>Tephritidae</taxon>
        <taxon>Ceratitis</taxon>
        <taxon>Ceratitis</taxon>
    </lineage>
</organism>
<protein>
    <recommendedName>
        <fullName evidence="2">Protein TsetseEP domain-containing protein</fullName>
    </recommendedName>
</protein>
<dbReference type="AlphaFoldDB" id="W8C0Q2"/>
<accession>W8C0Q2</accession>
<evidence type="ECO:0000313" key="3">
    <source>
        <dbReference type="EMBL" id="JAC05268.1"/>
    </source>
</evidence>
<evidence type="ECO:0000256" key="1">
    <source>
        <dbReference type="SAM" id="Phobius"/>
    </source>
</evidence>
<proteinExistence type="evidence at transcript level"/>
<dbReference type="InterPro" id="IPR007931">
    <property type="entry name" value="TsetseEP"/>
</dbReference>
<keyword evidence="1" id="KW-1133">Transmembrane helix</keyword>
<sequence length="208" mass="22124">RKANVVTEMHTIALIIISLAFIGTAYAVLPFPIAKAEADEDIFILVSANKVFGDAANLSMTALCFNHYMPVLKQISVNFSEQYVQCVDVATKTMANLNATAVQQRAALFNGTTSLCSALTVCNNYGNMLDSLECYGVALSADINISNNLSFNASTAAITLKSGLTKVADQKKTCTNDAQLSYNTKTLKTFEELNACLANGLSAAVAIA</sequence>
<reference evidence="3" key="1">
    <citation type="submission" date="2013-07" db="EMBL/GenBank/DDBJ databases">
        <authorList>
            <person name="Geib S."/>
        </authorList>
    </citation>
    <scope>NUCLEOTIDE SEQUENCE</scope>
</reference>
<name>W8C0Q2_CERCA</name>
<dbReference type="OrthoDB" id="7980281at2759"/>
<feature type="non-terminal residue" evidence="3">
    <location>
        <position position="1"/>
    </location>
</feature>
<feature type="domain" description="Protein TsetseEP" evidence="2">
    <location>
        <begin position="62"/>
        <end position="179"/>
    </location>
</feature>
<keyword evidence="1" id="KW-0812">Transmembrane</keyword>
<feature type="transmembrane region" description="Helical" evidence="1">
    <location>
        <begin position="12"/>
        <end position="33"/>
    </location>
</feature>